<evidence type="ECO:0000256" key="1">
    <source>
        <dbReference type="SAM" id="MobiDB-lite"/>
    </source>
</evidence>
<dbReference type="EMBL" id="JAQQWL010000006">
    <property type="protein sequence ID" value="KAK8069662.1"/>
    <property type="molecule type" value="Genomic_DNA"/>
</dbReference>
<protein>
    <submittedName>
        <fullName evidence="2">Uncharacterized protein</fullName>
    </submittedName>
</protein>
<evidence type="ECO:0000313" key="3">
    <source>
        <dbReference type="Proteomes" id="UP001480595"/>
    </source>
</evidence>
<proteinExistence type="predicted"/>
<accession>A0ABR1VEL5</accession>
<dbReference type="RefSeq" id="XP_066716956.1">
    <property type="nucleotide sequence ID" value="XM_066857687.1"/>
</dbReference>
<comment type="caution">
    <text evidence="2">The sequence shown here is derived from an EMBL/GenBank/DDBJ whole genome shotgun (WGS) entry which is preliminary data.</text>
</comment>
<name>A0ABR1VEL5_9PEZI</name>
<gene>
    <name evidence="2" type="ORF">PG994_006278</name>
</gene>
<feature type="region of interest" description="Disordered" evidence="1">
    <location>
        <begin position="30"/>
        <end position="50"/>
    </location>
</feature>
<dbReference type="Proteomes" id="UP001480595">
    <property type="component" value="Unassembled WGS sequence"/>
</dbReference>
<keyword evidence="3" id="KW-1185">Reference proteome</keyword>
<sequence length="66" mass="7368">MAQVGYTAAESKRCACNTCVRLGFTMSQKHGKTSYGNETGSEHNAKKDHRLWGDGVPRRLTPCVYY</sequence>
<dbReference type="GeneID" id="92090750"/>
<organism evidence="2 3">
    <name type="scientific">Apiospora phragmitis</name>
    <dbReference type="NCBI Taxonomy" id="2905665"/>
    <lineage>
        <taxon>Eukaryota</taxon>
        <taxon>Fungi</taxon>
        <taxon>Dikarya</taxon>
        <taxon>Ascomycota</taxon>
        <taxon>Pezizomycotina</taxon>
        <taxon>Sordariomycetes</taxon>
        <taxon>Xylariomycetidae</taxon>
        <taxon>Amphisphaeriales</taxon>
        <taxon>Apiosporaceae</taxon>
        <taxon>Apiospora</taxon>
    </lineage>
</organism>
<reference evidence="2 3" key="1">
    <citation type="submission" date="2023-01" db="EMBL/GenBank/DDBJ databases">
        <title>Analysis of 21 Apiospora genomes using comparative genomics revels a genus with tremendous synthesis potential of carbohydrate active enzymes and secondary metabolites.</title>
        <authorList>
            <person name="Sorensen T."/>
        </authorList>
    </citation>
    <scope>NUCLEOTIDE SEQUENCE [LARGE SCALE GENOMIC DNA]</scope>
    <source>
        <strain evidence="2 3">CBS 135458</strain>
    </source>
</reference>
<evidence type="ECO:0000313" key="2">
    <source>
        <dbReference type="EMBL" id="KAK8069662.1"/>
    </source>
</evidence>